<proteinExistence type="predicted"/>
<evidence type="ECO:0000313" key="2">
    <source>
        <dbReference type="EMBL" id="MET3557356.1"/>
    </source>
</evidence>
<evidence type="ECO:0008006" key="4">
    <source>
        <dbReference type="Google" id="ProtNLM"/>
    </source>
</evidence>
<keyword evidence="1" id="KW-0812">Transmembrane</keyword>
<dbReference type="EMBL" id="JBEPLO010000003">
    <property type="protein sequence ID" value="MET3557356.1"/>
    <property type="molecule type" value="Genomic_DNA"/>
</dbReference>
<keyword evidence="1" id="KW-1133">Transmembrane helix</keyword>
<keyword evidence="3" id="KW-1185">Reference proteome</keyword>
<reference evidence="2 3" key="1">
    <citation type="submission" date="2024-06" db="EMBL/GenBank/DDBJ databases">
        <title>Genomic Encyclopedia of Type Strains, Phase IV (KMG-IV): sequencing the most valuable type-strain genomes for metagenomic binning, comparative biology and taxonomic classification.</title>
        <authorList>
            <person name="Goeker M."/>
        </authorList>
    </citation>
    <scope>NUCLEOTIDE SEQUENCE [LARGE SCALE GENOMIC DNA]</scope>
    <source>
        <strain evidence="2 3">DSM 28303</strain>
    </source>
</reference>
<organism evidence="2 3">
    <name type="scientific">Streptococcus rupicaprae</name>
    <dbReference type="NCBI Taxonomy" id="759619"/>
    <lineage>
        <taxon>Bacteria</taxon>
        <taxon>Bacillati</taxon>
        <taxon>Bacillota</taxon>
        <taxon>Bacilli</taxon>
        <taxon>Lactobacillales</taxon>
        <taxon>Streptococcaceae</taxon>
        <taxon>Streptococcus</taxon>
    </lineage>
</organism>
<keyword evidence="1" id="KW-0472">Membrane</keyword>
<accession>A0ABV2FFL4</accession>
<protein>
    <recommendedName>
        <fullName evidence="4">DUF4230 domain-containing protein</fullName>
    </recommendedName>
</protein>
<name>A0ABV2FFL4_9STRE</name>
<dbReference type="Proteomes" id="UP001549122">
    <property type="component" value="Unassembled WGS sequence"/>
</dbReference>
<comment type="caution">
    <text evidence="2">The sequence shown here is derived from an EMBL/GenBank/DDBJ whole genome shotgun (WGS) entry which is preliminary data.</text>
</comment>
<gene>
    <name evidence="2" type="ORF">ABID29_000465</name>
</gene>
<evidence type="ECO:0000313" key="3">
    <source>
        <dbReference type="Proteomes" id="UP001549122"/>
    </source>
</evidence>
<sequence length="204" mass="23211">MPLIKKFFKLKMYVWMALAILLLAGGFNLFGYITGRSDQASISQSYSSVKYLEQVQEVVLLNVGLQRVESKKENTKIPWTKIGIPASEKRALIVLDYDAKMGIKKPVTIKKTGEHDILVKVPKFEAIGVQFHDYKLYDDSGDLLSFATKKIDTGDLATSRLSNKAQKEYLEHYQEQLQQSADNYYKSIITAINPEFNVTVEFTK</sequence>
<evidence type="ECO:0000256" key="1">
    <source>
        <dbReference type="SAM" id="Phobius"/>
    </source>
</evidence>
<feature type="transmembrane region" description="Helical" evidence="1">
    <location>
        <begin position="12"/>
        <end position="33"/>
    </location>
</feature>